<dbReference type="AlphaFoldDB" id="A0A0M2H9V1"/>
<dbReference type="Pfam" id="PF00583">
    <property type="entry name" value="Acetyltransf_1"/>
    <property type="match status" value="1"/>
</dbReference>
<sequence length="198" mass="21406">MQPVAGVWKAVIMTDAPDALRSNAGSGKPVRDVDEVMVRPIHPDDAGEVLTVQRAAFVQEALIYRDPDMPALTQTLEELEAELADNLGFVAGRRQRIVGAIRAVADGDLLLIGRIAIAPDQQGEGIGGMLLDAVEERGWSVGCREAELFTGSHSDANVRLYTRRGYRETERVDQGDGTAQIFLRKQLRNDPSPGSSGA</sequence>
<accession>A0A0M2H9V1</accession>
<dbReference type="PANTHER" id="PTHR43877:SF2">
    <property type="entry name" value="AMINOALKYLPHOSPHONATE N-ACETYLTRANSFERASE-RELATED"/>
    <property type="match status" value="1"/>
</dbReference>
<evidence type="ECO:0000256" key="2">
    <source>
        <dbReference type="ARBA" id="ARBA00023315"/>
    </source>
</evidence>
<comment type="caution">
    <text evidence="4">The sequence shown here is derived from an EMBL/GenBank/DDBJ whole genome shotgun (WGS) entry which is preliminary data.</text>
</comment>
<feature type="domain" description="N-acetyltransferase" evidence="3">
    <location>
        <begin position="36"/>
        <end position="188"/>
    </location>
</feature>
<dbReference type="InterPro" id="IPR050832">
    <property type="entry name" value="Bact_Acetyltransf"/>
</dbReference>
<keyword evidence="1 4" id="KW-0808">Transferase</keyword>
<dbReference type="PATRIC" id="fig|69370.6.peg.1748"/>
<reference evidence="4 5" key="1">
    <citation type="submission" date="2015-02" db="EMBL/GenBank/DDBJ databases">
        <title>Draft genome sequences of ten Microbacterium spp. with emphasis on heavy metal contaminated environments.</title>
        <authorList>
            <person name="Corretto E."/>
        </authorList>
    </citation>
    <scope>NUCLEOTIDE SEQUENCE [LARGE SCALE GENOMIC DNA]</scope>
    <source>
        <strain evidence="4 5">DSM 8608</strain>
    </source>
</reference>
<evidence type="ECO:0000259" key="3">
    <source>
        <dbReference type="PROSITE" id="PS51186"/>
    </source>
</evidence>
<dbReference type="InterPro" id="IPR016181">
    <property type="entry name" value="Acyl_CoA_acyltransferase"/>
</dbReference>
<dbReference type="Gene3D" id="3.40.630.30">
    <property type="match status" value="1"/>
</dbReference>
<keyword evidence="2" id="KW-0012">Acyltransferase</keyword>
<dbReference type="PANTHER" id="PTHR43877">
    <property type="entry name" value="AMINOALKYLPHOSPHONATE N-ACETYLTRANSFERASE-RELATED-RELATED"/>
    <property type="match status" value="1"/>
</dbReference>
<dbReference type="Proteomes" id="UP000034098">
    <property type="component" value="Unassembled WGS sequence"/>
</dbReference>
<evidence type="ECO:0000313" key="5">
    <source>
        <dbReference type="Proteomes" id="UP000034098"/>
    </source>
</evidence>
<evidence type="ECO:0000313" key="4">
    <source>
        <dbReference type="EMBL" id="KJL43223.1"/>
    </source>
</evidence>
<proteinExistence type="predicted"/>
<dbReference type="GO" id="GO:0016747">
    <property type="term" value="F:acyltransferase activity, transferring groups other than amino-acyl groups"/>
    <property type="evidence" value="ECO:0007669"/>
    <property type="project" value="InterPro"/>
</dbReference>
<gene>
    <name evidence="4" type="ORF">RS82_01717</name>
</gene>
<keyword evidence="5" id="KW-1185">Reference proteome</keyword>
<dbReference type="InterPro" id="IPR000182">
    <property type="entry name" value="GNAT_dom"/>
</dbReference>
<evidence type="ECO:0000256" key="1">
    <source>
        <dbReference type="ARBA" id="ARBA00022679"/>
    </source>
</evidence>
<dbReference type="EMBL" id="JYJA01000032">
    <property type="protein sequence ID" value="KJL43223.1"/>
    <property type="molecule type" value="Genomic_DNA"/>
</dbReference>
<dbReference type="CDD" id="cd04301">
    <property type="entry name" value="NAT_SF"/>
    <property type="match status" value="1"/>
</dbReference>
<name>A0A0M2H9V1_MICTR</name>
<dbReference type="PROSITE" id="PS51186">
    <property type="entry name" value="GNAT"/>
    <property type="match status" value="1"/>
</dbReference>
<dbReference type="SUPFAM" id="SSF55729">
    <property type="entry name" value="Acyl-CoA N-acyltransferases (Nat)"/>
    <property type="match status" value="1"/>
</dbReference>
<protein>
    <submittedName>
        <fullName evidence="4">Putative acetyltransferase</fullName>
    </submittedName>
</protein>
<organism evidence="4 5">
    <name type="scientific">Microbacterium trichothecenolyticum</name>
    <name type="common">Aureobacterium trichothecenolyticum</name>
    <dbReference type="NCBI Taxonomy" id="69370"/>
    <lineage>
        <taxon>Bacteria</taxon>
        <taxon>Bacillati</taxon>
        <taxon>Actinomycetota</taxon>
        <taxon>Actinomycetes</taxon>
        <taxon>Micrococcales</taxon>
        <taxon>Microbacteriaceae</taxon>
        <taxon>Microbacterium</taxon>
    </lineage>
</organism>